<evidence type="ECO:0000313" key="3">
    <source>
        <dbReference type="Proteomes" id="UP001549920"/>
    </source>
</evidence>
<dbReference type="EMBL" id="JBEUOH010000031">
    <property type="protein sequence ID" value="KAL0852677.1"/>
    <property type="molecule type" value="Genomic_DNA"/>
</dbReference>
<proteinExistence type="predicted"/>
<keyword evidence="3" id="KW-1185">Reference proteome</keyword>
<comment type="caution">
    <text evidence="2">The sequence shown here is derived from an EMBL/GenBank/DDBJ whole genome shotgun (WGS) entry which is preliminary data.</text>
</comment>
<protein>
    <submittedName>
        <fullName evidence="2">Uncharacterized protein</fullName>
    </submittedName>
</protein>
<accession>A0ABR3GYU3</accession>
<feature type="signal peptide" evidence="1">
    <location>
        <begin position="1"/>
        <end position="20"/>
    </location>
</feature>
<feature type="chain" id="PRO_5046773858" evidence="1">
    <location>
        <begin position="21"/>
        <end position="623"/>
    </location>
</feature>
<keyword evidence="1" id="KW-0732">Signal</keyword>
<organism evidence="2 3">
    <name type="scientific">Loxostege sticticalis</name>
    <name type="common">Beet webworm moth</name>
    <dbReference type="NCBI Taxonomy" id="481309"/>
    <lineage>
        <taxon>Eukaryota</taxon>
        <taxon>Metazoa</taxon>
        <taxon>Ecdysozoa</taxon>
        <taxon>Arthropoda</taxon>
        <taxon>Hexapoda</taxon>
        <taxon>Insecta</taxon>
        <taxon>Pterygota</taxon>
        <taxon>Neoptera</taxon>
        <taxon>Endopterygota</taxon>
        <taxon>Lepidoptera</taxon>
        <taxon>Glossata</taxon>
        <taxon>Ditrysia</taxon>
        <taxon>Pyraloidea</taxon>
        <taxon>Crambidae</taxon>
        <taxon>Pyraustinae</taxon>
        <taxon>Loxostege</taxon>
    </lineage>
</organism>
<dbReference type="Proteomes" id="UP001549920">
    <property type="component" value="Unassembled WGS sequence"/>
</dbReference>
<evidence type="ECO:0000313" key="2">
    <source>
        <dbReference type="EMBL" id="KAL0852677.1"/>
    </source>
</evidence>
<sequence>MTASAVNALILFTVISQVAAWTIDLPEVRKFYFERFEKHDEPKNVETYDNKKGNSAHNDKDGLYYDLKNNNVIINHGENNSKYADSFNNYESYMVRKVQDALANGSEYLDGLRLSIERYIEVLENCSRLNLTTETSPDTSNVTSRDWMTTCRRATESSEHVRRLAELALWTTRRLQDVAFTAKYSKDDSMEENELLLRLAWYLDKLAHLTGYDPHPADHTTTAKPPETPSPSVFPNFLPKISEEVKAAILDCLRANSIEPATVRCALPIPQPALRQIARMYNISGRIYEDDLSPDTSGRVPRRLSDDTAAPSLEPELLLATDNKRVFPPILTPVKSIQKRSVTDSVDPLVKVMKYYVKHKTWVNSNPLTDNVDESTHRPDVFDIKNDLPVKKVQKRSIDLKPQQLNKLENPLQDFTKYIKSKPSIHYNINQERFRAALEAIHSKKMLSNNKIKKLKNIFRYRRSPYEFEHHHHEHFPHFPHDHVIKTHTDVHYDVPKDPAHVAKETVEKIKATIDKIHTKKVALHKKIEALKHILRAKRSVEYEGVVNPRVPENPQKDLSYYVKNKPGTNVNVDLTQAASLRASLEAAFQRGNILVIERYGSNYNPAIPNPFLAGLAETLADS</sequence>
<name>A0ABR3GYU3_LOXSC</name>
<gene>
    <name evidence="2" type="ORF">ABMA27_012516</name>
</gene>
<reference evidence="2 3" key="1">
    <citation type="submission" date="2024-06" db="EMBL/GenBank/DDBJ databases">
        <title>A chromosome-level genome assembly of beet webworm, Loxostege sticticalis.</title>
        <authorList>
            <person name="Zhang Y."/>
        </authorList>
    </citation>
    <scope>NUCLEOTIDE SEQUENCE [LARGE SCALE GENOMIC DNA]</scope>
    <source>
        <strain evidence="2">AQ026</strain>
        <tissue evidence="2">Whole body</tissue>
    </source>
</reference>
<evidence type="ECO:0000256" key="1">
    <source>
        <dbReference type="SAM" id="SignalP"/>
    </source>
</evidence>